<dbReference type="Proteomes" id="UP000789702">
    <property type="component" value="Unassembled WGS sequence"/>
</dbReference>
<organism evidence="1 2">
    <name type="scientific">Dentiscutata heterogama</name>
    <dbReference type="NCBI Taxonomy" id="1316150"/>
    <lineage>
        <taxon>Eukaryota</taxon>
        <taxon>Fungi</taxon>
        <taxon>Fungi incertae sedis</taxon>
        <taxon>Mucoromycota</taxon>
        <taxon>Glomeromycotina</taxon>
        <taxon>Glomeromycetes</taxon>
        <taxon>Diversisporales</taxon>
        <taxon>Gigasporaceae</taxon>
        <taxon>Dentiscutata</taxon>
    </lineage>
</organism>
<reference evidence="1" key="1">
    <citation type="submission" date="2021-06" db="EMBL/GenBank/DDBJ databases">
        <authorList>
            <person name="Kallberg Y."/>
            <person name="Tangrot J."/>
            <person name="Rosling A."/>
        </authorList>
    </citation>
    <scope>NUCLEOTIDE SEQUENCE</scope>
    <source>
        <strain evidence="1">IL203A</strain>
    </source>
</reference>
<dbReference type="EMBL" id="CAJVPU010005472">
    <property type="protein sequence ID" value="CAG8548216.1"/>
    <property type="molecule type" value="Genomic_DNA"/>
</dbReference>
<keyword evidence="2" id="KW-1185">Reference proteome</keyword>
<proteinExistence type="predicted"/>
<comment type="caution">
    <text evidence="1">The sequence shown here is derived from an EMBL/GenBank/DDBJ whole genome shotgun (WGS) entry which is preliminary data.</text>
</comment>
<accession>A0ACA9LSG7</accession>
<evidence type="ECO:0000313" key="2">
    <source>
        <dbReference type="Proteomes" id="UP000789702"/>
    </source>
</evidence>
<sequence length="80" mass="9528">MSFRFIESLNAVDYLLSIFSTLLLYLFRFNYNYFTRHNPLPGPLPLPFELENFFFDGNFKRLAADLYQKYGISVNSDWVV</sequence>
<protein>
    <submittedName>
        <fullName evidence="1">16027_t:CDS:1</fullName>
    </submittedName>
</protein>
<evidence type="ECO:0000313" key="1">
    <source>
        <dbReference type="EMBL" id="CAG8548216.1"/>
    </source>
</evidence>
<name>A0ACA9LSG7_9GLOM</name>
<gene>
    <name evidence="1" type="ORF">DHETER_LOCUS5106</name>
</gene>